<evidence type="ECO:0000256" key="1">
    <source>
        <dbReference type="SAM" id="MobiDB-lite"/>
    </source>
</evidence>
<dbReference type="Proteomes" id="UP000789739">
    <property type="component" value="Unassembled WGS sequence"/>
</dbReference>
<name>A0A9N9F9I1_9GLOM</name>
<dbReference type="OrthoDB" id="2499658at2759"/>
<feature type="region of interest" description="Disordered" evidence="1">
    <location>
        <begin position="116"/>
        <end position="147"/>
    </location>
</feature>
<dbReference type="Gene3D" id="3.30.420.10">
    <property type="entry name" value="Ribonuclease H-like superfamily/Ribonuclease H"/>
    <property type="match status" value="1"/>
</dbReference>
<sequence length="670" mass="76516">MRDHFTKFSWARAAKQKTSENVVNFLYDIFLMFGPPVIIPCDNGKEFSGLTKKLCDLWPNLKVIHGRPRHLQSQGMIKRANGILETKIARTGRIGITEEILAEGIIEIESNDEIRSNNGIESNDEIESDDEIRSNNGIGNASAADETEGMDIDVRETHAEFDDFSDSESDIAGKPFIRLDQNGLKVSRIIGLDIKIRVKNKMNIGTFFANSTKLVEESQHFRGLVKGADMAKEEGCKVIEIGGIEPDVFEKTIRYFYVKELDAIDFNIPTLLEMYITATNLDLTFLAWDLSAKLLECPTLLTEHDDLVSILNKVYKYDALVWVQHQLSSQVNQILLALYSSPILVCLEEGPLRALAMHSNQHGNQRMFIDIIIKWGLAQCGLLGSRIRQWSEAEFTLLMATIGDIIAANLYFVEYPWSYAHSKLLPIKKLVWEGSLHVIKDSEGQENARSSIQCTSKFFDPITPAANEYLQEKMETFKELFEQETRKSSLFEKVKSFFKRLRESDRNSHLYMAPAQLVLKFHKRPENNKSFSGFYSQQDKSETPCLVTMVTSERIYAIFFPSGIDLDVIKFVIYLMKCNIGPFMDAWKLSNNTRSKKNKKQDRCAYTTAWEVCNYNKVCENWISDNAHVYGVTKSICRKKSLKDIEAALEGSDFRVYDIIRKKIEVGVME</sequence>
<dbReference type="Gene3D" id="3.30.710.10">
    <property type="entry name" value="Potassium Channel Kv1.1, Chain A"/>
    <property type="match status" value="1"/>
</dbReference>
<comment type="caution">
    <text evidence="4">The sequence shown here is derived from an EMBL/GenBank/DDBJ whole genome shotgun (WGS) entry which is preliminary data.</text>
</comment>
<dbReference type="InterPro" id="IPR036397">
    <property type="entry name" value="RNaseH_sf"/>
</dbReference>
<dbReference type="SUPFAM" id="SSF54695">
    <property type="entry name" value="POZ domain"/>
    <property type="match status" value="1"/>
</dbReference>
<dbReference type="InterPro" id="IPR011333">
    <property type="entry name" value="SKP1/BTB/POZ_sf"/>
</dbReference>
<dbReference type="GO" id="GO:0005634">
    <property type="term" value="C:nucleus"/>
    <property type="evidence" value="ECO:0007669"/>
    <property type="project" value="UniProtKB-ARBA"/>
</dbReference>
<dbReference type="InterPro" id="IPR001584">
    <property type="entry name" value="Integrase_cat-core"/>
</dbReference>
<reference evidence="4" key="1">
    <citation type="submission" date="2021-06" db="EMBL/GenBank/DDBJ databases">
        <authorList>
            <person name="Kallberg Y."/>
            <person name="Tangrot J."/>
            <person name="Rosling A."/>
        </authorList>
    </citation>
    <scope>NUCLEOTIDE SEQUENCE</scope>
    <source>
        <strain evidence="4">BR232B</strain>
    </source>
</reference>
<organism evidence="4 5">
    <name type="scientific">Paraglomus brasilianum</name>
    <dbReference type="NCBI Taxonomy" id="144538"/>
    <lineage>
        <taxon>Eukaryota</taxon>
        <taxon>Fungi</taxon>
        <taxon>Fungi incertae sedis</taxon>
        <taxon>Mucoromycota</taxon>
        <taxon>Glomeromycotina</taxon>
        <taxon>Glomeromycetes</taxon>
        <taxon>Paraglomerales</taxon>
        <taxon>Paraglomeraceae</taxon>
        <taxon>Paraglomus</taxon>
    </lineage>
</organism>
<dbReference type="AlphaFoldDB" id="A0A9N9F9I1"/>
<evidence type="ECO:0000313" key="4">
    <source>
        <dbReference type="EMBL" id="CAG8518990.1"/>
    </source>
</evidence>
<gene>
    <name evidence="4" type="ORF">PBRASI_LOCUS3522</name>
</gene>
<evidence type="ECO:0000259" key="2">
    <source>
        <dbReference type="PROSITE" id="PS50097"/>
    </source>
</evidence>
<dbReference type="EMBL" id="CAJVPI010000321">
    <property type="protein sequence ID" value="CAG8518990.1"/>
    <property type="molecule type" value="Genomic_DNA"/>
</dbReference>
<feature type="domain" description="Integrase catalytic" evidence="3">
    <location>
        <begin position="1"/>
        <end position="88"/>
    </location>
</feature>
<dbReference type="InterPro" id="IPR000210">
    <property type="entry name" value="BTB/POZ_dom"/>
</dbReference>
<evidence type="ECO:0000313" key="5">
    <source>
        <dbReference type="Proteomes" id="UP000789739"/>
    </source>
</evidence>
<dbReference type="PROSITE" id="PS50994">
    <property type="entry name" value="INTEGRASE"/>
    <property type="match status" value="1"/>
</dbReference>
<dbReference type="SUPFAM" id="SSF53098">
    <property type="entry name" value="Ribonuclease H-like"/>
    <property type="match status" value="1"/>
</dbReference>
<dbReference type="GO" id="GO:0015074">
    <property type="term" value="P:DNA integration"/>
    <property type="evidence" value="ECO:0007669"/>
    <property type="project" value="InterPro"/>
</dbReference>
<dbReference type="GO" id="GO:0003676">
    <property type="term" value="F:nucleic acid binding"/>
    <property type="evidence" value="ECO:0007669"/>
    <property type="project" value="InterPro"/>
</dbReference>
<evidence type="ECO:0000259" key="3">
    <source>
        <dbReference type="PROSITE" id="PS50994"/>
    </source>
</evidence>
<protein>
    <submittedName>
        <fullName evidence="4">361_t:CDS:1</fullName>
    </submittedName>
</protein>
<dbReference type="InterPro" id="IPR012337">
    <property type="entry name" value="RNaseH-like_sf"/>
</dbReference>
<feature type="domain" description="BTB" evidence="2">
    <location>
        <begin position="192"/>
        <end position="265"/>
    </location>
</feature>
<accession>A0A9N9F9I1</accession>
<dbReference type="PROSITE" id="PS50097">
    <property type="entry name" value="BTB"/>
    <property type="match status" value="1"/>
</dbReference>
<dbReference type="CDD" id="cd18186">
    <property type="entry name" value="BTB_POZ_ZBTB_KLHL-like"/>
    <property type="match status" value="1"/>
</dbReference>
<proteinExistence type="predicted"/>
<keyword evidence="5" id="KW-1185">Reference proteome</keyword>